<reference evidence="2" key="1">
    <citation type="submission" date="2023-10" db="EMBL/GenBank/DDBJ databases">
        <authorList>
            <person name="Noh H."/>
        </authorList>
    </citation>
    <scope>NUCLEOTIDE SEQUENCE</scope>
    <source>
        <strain evidence="2">DUCC4014</strain>
    </source>
</reference>
<name>A0AAF1BPX0_9TREE</name>
<evidence type="ECO:0000313" key="2">
    <source>
        <dbReference type="EMBL" id="WOO84524.1"/>
    </source>
</evidence>
<feature type="region of interest" description="Disordered" evidence="1">
    <location>
        <begin position="91"/>
        <end position="157"/>
    </location>
</feature>
<accession>A0AAF1BPX0</accession>
<organism evidence="2 3">
    <name type="scientific">Vanrija pseudolonga</name>
    <dbReference type="NCBI Taxonomy" id="143232"/>
    <lineage>
        <taxon>Eukaryota</taxon>
        <taxon>Fungi</taxon>
        <taxon>Dikarya</taxon>
        <taxon>Basidiomycota</taxon>
        <taxon>Agaricomycotina</taxon>
        <taxon>Tremellomycetes</taxon>
        <taxon>Trichosporonales</taxon>
        <taxon>Trichosporonaceae</taxon>
        <taxon>Vanrija</taxon>
    </lineage>
</organism>
<dbReference type="AlphaFoldDB" id="A0AAF1BPX0"/>
<gene>
    <name evidence="2" type="ORF">LOC62_06G008041</name>
</gene>
<evidence type="ECO:0000256" key="1">
    <source>
        <dbReference type="SAM" id="MobiDB-lite"/>
    </source>
</evidence>
<dbReference type="GeneID" id="87811211"/>
<proteinExistence type="predicted"/>
<feature type="compositionally biased region" description="Polar residues" evidence="1">
    <location>
        <begin position="94"/>
        <end position="107"/>
    </location>
</feature>
<dbReference type="Proteomes" id="UP000827549">
    <property type="component" value="Chromosome 6"/>
</dbReference>
<dbReference type="EMBL" id="CP086719">
    <property type="protein sequence ID" value="WOO84524.1"/>
    <property type="molecule type" value="Genomic_DNA"/>
</dbReference>
<dbReference type="RefSeq" id="XP_062630550.1">
    <property type="nucleotide sequence ID" value="XM_062774566.1"/>
</dbReference>
<protein>
    <submittedName>
        <fullName evidence="2">Uncharacterized protein</fullName>
    </submittedName>
</protein>
<evidence type="ECO:0000313" key="3">
    <source>
        <dbReference type="Proteomes" id="UP000827549"/>
    </source>
</evidence>
<keyword evidence="3" id="KW-1185">Reference proteome</keyword>
<feature type="compositionally biased region" description="Basic residues" evidence="1">
    <location>
        <begin position="109"/>
        <end position="121"/>
    </location>
</feature>
<sequence length="337" mass="37313">MTITYKKRKNFNRRSNETASGGAFLVYATNLKDWHGCNGSWDGWMAKAFTRSLPNPLGQRLYKEWEYGPKQTWPDMVAIGLNEARFLDKEAEGNAQSTISEGSTGARSANHRPRGPKRQRQLKLERLAWPGNPDHSGVPPTDAPREAMLETGPVHTGTGIRPWGSSTFFVSQYGTHSIVNNGGLLINMTRLDPPALFAPPGAEDHPEARLIKATHVGLLVLRRSSGINISIPEVYLCPKASNNLLGTNAMTRGKFSYDPDAHFLTHGPSKTRFLIDDAYRSFILPHYGPGMCHPVEVEDGVSYCLDVCKVDPIAEEDSRALSPTPELNEIDEIFEVD</sequence>